<organism evidence="2 3">
    <name type="scientific">Flavobacterium reichenbachii</name>
    <dbReference type="NCBI Taxonomy" id="362418"/>
    <lineage>
        <taxon>Bacteria</taxon>
        <taxon>Pseudomonadati</taxon>
        <taxon>Bacteroidota</taxon>
        <taxon>Flavobacteriia</taxon>
        <taxon>Flavobacteriales</taxon>
        <taxon>Flavobacteriaceae</taxon>
        <taxon>Flavobacterium</taxon>
    </lineage>
</organism>
<protein>
    <submittedName>
        <fullName evidence="2">Uncharacterized protein</fullName>
    </submittedName>
</protein>
<evidence type="ECO:0000313" key="3">
    <source>
        <dbReference type="Proteomes" id="UP000028715"/>
    </source>
</evidence>
<reference evidence="2 3" key="1">
    <citation type="submission" date="2014-07" db="EMBL/GenBank/DDBJ databases">
        <title>Genome of Flavobacterium reichenbachii LMG 25512.</title>
        <authorList>
            <person name="Stropko S.J."/>
            <person name="Pipes S.E."/>
            <person name="Newman J.D."/>
        </authorList>
    </citation>
    <scope>NUCLEOTIDE SEQUENCE [LARGE SCALE GENOMIC DNA]</scope>
    <source>
        <strain evidence="2 3">LMG 25512</strain>
    </source>
</reference>
<gene>
    <name evidence="2" type="ORF">IW19_20920</name>
</gene>
<name>A0A085ZFY9_9FLAO</name>
<evidence type="ECO:0000313" key="2">
    <source>
        <dbReference type="EMBL" id="KFF03353.1"/>
    </source>
</evidence>
<keyword evidence="1" id="KW-0812">Transmembrane</keyword>
<keyword evidence="3" id="KW-1185">Reference proteome</keyword>
<dbReference type="EMBL" id="JPRL01000002">
    <property type="protein sequence ID" value="KFF03353.1"/>
    <property type="molecule type" value="Genomic_DNA"/>
</dbReference>
<dbReference type="STRING" id="362418.IW19_20920"/>
<evidence type="ECO:0000256" key="1">
    <source>
        <dbReference type="SAM" id="Phobius"/>
    </source>
</evidence>
<sequence length="65" mass="7556">MQDQFWSCIFFVMFFYVLFVISMEGDPSDSELAKQIFARSSTKIGDLDCGVSCKDFSFLEMTKMR</sequence>
<dbReference type="Proteomes" id="UP000028715">
    <property type="component" value="Unassembled WGS sequence"/>
</dbReference>
<keyword evidence="1" id="KW-0472">Membrane</keyword>
<dbReference type="AlphaFoldDB" id="A0A085ZFY9"/>
<comment type="caution">
    <text evidence="2">The sequence shown here is derived from an EMBL/GenBank/DDBJ whole genome shotgun (WGS) entry which is preliminary data.</text>
</comment>
<feature type="transmembrane region" description="Helical" evidence="1">
    <location>
        <begin position="5"/>
        <end position="23"/>
    </location>
</feature>
<proteinExistence type="predicted"/>
<accession>A0A085ZFY9</accession>
<keyword evidence="1" id="KW-1133">Transmembrane helix</keyword>